<keyword evidence="5" id="KW-1185">Reference proteome</keyword>
<dbReference type="PANTHER" id="PTHR13275">
    <property type="entry name" value="YL-1 PROTEIN TRANSCRIPTION FACTOR-LIKE 1"/>
    <property type="match status" value="1"/>
</dbReference>
<dbReference type="HOGENOM" id="CLU_008699_2_0_1"/>
<evidence type="ECO:0000256" key="1">
    <source>
        <dbReference type="ARBA" id="ARBA00006832"/>
    </source>
</evidence>
<feature type="compositionally biased region" description="Basic and acidic residues" evidence="2">
    <location>
        <begin position="107"/>
        <end position="121"/>
    </location>
</feature>
<comment type="caution">
    <text evidence="4">The sequence shown here is derived from an EMBL/GenBank/DDBJ whole genome shotgun (WGS) entry which is preliminary data.</text>
</comment>
<evidence type="ECO:0000313" key="4">
    <source>
        <dbReference type="EMBL" id="KHJ35500.1"/>
    </source>
</evidence>
<organism evidence="4 5">
    <name type="scientific">Uncinula necator</name>
    <name type="common">Grape powdery mildew</name>
    <dbReference type="NCBI Taxonomy" id="52586"/>
    <lineage>
        <taxon>Eukaryota</taxon>
        <taxon>Fungi</taxon>
        <taxon>Dikarya</taxon>
        <taxon>Ascomycota</taxon>
        <taxon>Pezizomycotina</taxon>
        <taxon>Leotiomycetes</taxon>
        <taxon>Erysiphales</taxon>
        <taxon>Erysiphaceae</taxon>
        <taxon>Erysiphe</taxon>
    </lineage>
</organism>
<feature type="compositionally biased region" description="Acidic residues" evidence="2">
    <location>
        <begin position="304"/>
        <end position="315"/>
    </location>
</feature>
<accession>A0A0B1PDR3</accession>
<dbReference type="EMBL" id="JNVN01000370">
    <property type="protein sequence ID" value="KHJ35500.1"/>
    <property type="molecule type" value="Genomic_DNA"/>
</dbReference>
<dbReference type="Pfam" id="PF08265">
    <property type="entry name" value="YL1_C"/>
    <property type="match status" value="1"/>
</dbReference>
<reference evidence="4 5" key="1">
    <citation type="journal article" date="2014" name="BMC Genomics">
        <title>Adaptive genomic structural variation in the grape powdery mildew pathogen, Erysiphe necator.</title>
        <authorList>
            <person name="Jones L."/>
            <person name="Riaz S."/>
            <person name="Morales-Cruz A."/>
            <person name="Amrine K.C."/>
            <person name="McGuire B."/>
            <person name="Gubler W.D."/>
            <person name="Walker M.A."/>
            <person name="Cantu D."/>
        </authorList>
    </citation>
    <scope>NUCLEOTIDE SEQUENCE [LARGE SCALE GENOMIC DNA]</scope>
    <source>
        <strain evidence="5">c</strain>
    </source>
</reference>
<dbReference type="STRING" id="52586.A0A0B1PDR3"/>
<dbReference type="Proteomes" id="UP000030854">
    <property type="component" value="Unassembled WGS sequence"/>
</dbReference>
<gene>
    <name evidence="4" type="ORF">EV44_g2874</name>
</gene>
<comment type="similarity">
    <text evidence="1">Belongs to the VPS72/YL1 family.</text>
</comment>
<sequence>MGQSNEESTGITSSTKNNDGEESEKDDNEKNEPVELLVNTRAKRSTAGNLLHTLLQQQEHDDELGLIFAEDEDDSGFLDMEADQSDIPMDSSSDEEDKGSELGNDLEGEKELQKSLKEARMRSKKNGIGKYKIIKKTPFESVSSHSAQQPKKKSERTSWILNSIEAPVRASSRQTTRQSKQQLQVQMMDREIKRLKQLANVEKTAAAKVAKEAPLLTQEDRLREAARVEKANAKSLSRWERAEREREEEQRLRLNNLHNRHLEGPVITIWSGMATYVGGKLQKIGKLEIISEKPLLKKRKVAGNEEDNDKEDQEEGEKSPESIPNSIKIRNETSTSFAKPSDENPEASASDPIMPSIKSQALGQAPNQSSEKLIPHYSSSCLAPPAGLPLTTSSHPLFIPPSLAGSPKGLVYCSTPKNNMQFLPINHQSHLSPPNQISPAPLVPTLPLSPIITEHCVRSSLIFSNFSDTAIKSRETQLRILFPHFHHFNTTNPRTTISRTPAKGSRNSRAYYKSFPCAITNYPAKYKDPKTGLYYSNLYAYKQLQKLQKGEIWWSDLVGSFVGSGSLNPAKGVPDNFHTGIKEI</sequence>
<feature type="compositionally biased region" description="Polar residues" evidence="2">
    <location>
        <begin position="1"/>
        <end position="15"/>
    </location>
</feature>
<dbReference type="Pfam" id="PF05764">
    <property type="entry name" value="YL1"/>
    <property type="match status" value="1"/>
</dbReference>
<dbReference type="AlphaFoldDB" id="A0A0B1PDR3"/>
<dbReference type="InterPro" id="IPR046757">
    <property type="entry name" value="YL1_N"/>
</dbReference>
<feature type="compositionally biased region" description="Acidic residues" evidence="2">
    <location>
        <begin position="64"/>
        <end position="84"/>
    </location>
</feature>
<protein>
    <submittedName>
        <fullName evidence="4">Putative yl1 nuclear protein</fullName>
    </submittedName>
</protein>
<feature type="domain" description="Vps72/YL1 C-terminal" evidence="3">
    <location>
        <begin position="517"/>
        <end position="544"/>
    </location>
</feature>
<dbReference type="SMART" id="SM00993">
    <property type="entry name" value="YL1_C"/>
    <property type="match status" value="1"/>
</dbReference>
<dbReference type="InterPro" id="IPR013272">
    <property type="entry name" value="Vps72/YL1_C"/>
</dbReference>
<feature type="region of interest" description="Disordered" evidence="2">
    <location>
        <begin position="300"/>
        <end position="353"/>
    </location>
</feature>
<evidence type="ECO:0000259" key="3">
    <source>
        <dbReference type="SMART" id="SM00993"/>
    </source>
</evidence>
<evidence type="ECO:0000313" key="5">
    <source>
        <dbReference type="Proteomes" id="UP000030854"/>
    </source>
</evidence>
<feature type="region of interest" description="Disordered" evidence="2">
    <location>
        <begin position="64"/>
        <end position="129"/>
    </location>
</feature>
<feature type="compositionally biased region" description="Acidic residues" evidence="2">
    <location>
        <begin position="92"/>
        <end position="106"/>
    </location>
</feature>
<feature type="region of interest" description="Disordered" evidence="2">
    <location>
        <begin position="1"/>
        <end position="41"/>
    </location>
</feature>
<dbReference type="PANTHER" id="PTHR13275:SF4">
    <property type="entry name" value="VACUOLAR PROTEIN SORTING-ASSOCIATED PROTEIN 72 HOMOLOG"/>
    <property type="match status" value="1"/>
</dbReference>
<dbReference type="OMA" id="PVISYWS"/>
<dbReference type="GO" id="GO:0005634">
    <property type="term" value="C:nucleus"/>
    <property type="evidence" value="ECO:0007669"/>
    <property type="project" value="TreeGrafter"/>
</dbReference>
<name>A0A0B1PDR3_UNCNE</name>
<evidence type="ECO:0000256" key="2">
    <source>
        <dbReference type="SAM" id="MobiDB-lite"/>
    </source>
</evidence>
<proteinExistence type="inferred from homology"/>